<dbReference type="AlphaFoldDB" id="A0A5R8Y0B3"/>
<name>A0A5R8Y0B3_9BACT</name>
<protein>
    <submittedName>
        <fullName evidence="4">Pyrroloquinoline quinone biosynthesis peptide chaperone PqqD</fullName>
    </submittedName>
</protein>
<keyword evidence="3" id="KW-0884">PQQ biosynthesis</keyword>
<evidence type="ECO:0000256" key="3">
    <source>
        <dbReference type="ARBA" id="ARBA00022905"/>
    </source>
</evidence>
<dbReference type="Gene3D" id="1.10.10.1150">
    <property type="entry name" value="Coenzyme PQQ synthesis protein D (PqqD)"/>
    <property type="match status" value="1"/>
</dbReference>
<dbReference type="EMBL" id="VANU01000003">
    <property type="protein sequence ID" value="TLP38311.1"/>
    <property type="molecule type" value="Genomic_DNA"/>
</dbReference>
<evidence type="ECO:0000256" key="1">
    <source>
        <dbReference type="ARBA" id="ARBA00004886"/>
    </source>
</evidence>
<dbReference type="NCBIfam" id="NF002535">
    <property type="entry name" value="PRK02079.1"/>
    <property type="match status" value="1"/>
</dbReference>
<comment type="subunit">
    <text evidence="2">Monomer. Interacts with PqqE.</text>
</comment>
<dbReference type="UniPathway" id="UPA00539"/>
<organism evidence="4 5">
    <name type="scientific">Arcobacter arenosus</name>
    <dbReference type="NCBI Taxonomy" id="2576037"/>
    <lineage>
        <taxon>Bacteria</taxon>
        <taxon>Pseudomonadati</taxon>
        <taxon>Campylobacterota</taxon>
        <taxon>Epsilonproteobacteria</taxon>
        <taxon>Campylobacterales</taxon>
        <taxon>Arcobacteraceae</taxon>
        <taxon>Arcobacter</taxon>
    </lineage>
</organism>
<reference evidence="4 5" key="1">
    <citation type="submission" date="2019-05" db="EMBL/GenBank/DDBJ databases">
        <title>Arcobacter sp. nov., isolated from sea sediment.</title>
        <authorList>
            <person name="Kim W."/>
        </authorList>
    </citation>
    <scope>NUCLEOTIDE SEQUENCE [LARGE SCALE GENOMIC DNA]</scope>
    <source>
        <strain evidence="4 5">CAU 1517</strain>
    </source>
</reference>
<dbReference type="GO" id="GO:0048038">
    <property type="term" value="F:quinone binding"/>
    <property type="evidence" value="ECO:0007669"/>
    <property type="project" value="InterPro"/>
</dbReference>
<accession>A0A5R8Y0B3</accession>
<sequence length="89" mass="10417">MNKEKLIVVNEHFQLQFEQAQDCFVLLYPEGMVQLNQSAGEIMNQCDGTKNFNEIVSTLEEKFNMPNLSNDIEAFFDEAFDRKWVSYVN</sequence>
<dbReference type="InterPro" id="IPR041881">
    <property type="entry name" value="PqqD_sf"/>
</dbReference>
<dbReference type="RefSeq" id="WP_138152305.1">
    <property type="nucleotide sequence ID" value="NZ_CBDDKQ010000002.1"/>
</dbReference>
<dbReference type="Pfam" id="PF05402">
    <property type="entry name" value="PqqD"/>
    <property type="match status" value="1"/>
</dbReference>
<comment type="pathway">
    <text evidence="1">Cofactor biosynthesis; pyrroloquinoline quinone biosynthesis.</text>
</comment>
<proteinExistence type="predicted"/>
<evidence type="ECO:0000313" key="5">
    <source>
        <dbReference type="Proteomes" id="UP000308901"/>
    </source>
</evidence>
<comment type="caution">
    <text evidence="4">The sequence shown here is derived from an EMBL/GenBank/DDBJ whole genome shotgun (WGS) entry which is preliminary data.</text>
</comment>
<dbReference type="OrthoDB" id="7356791at2"/>
<evidence type="ECO:0000313" key="4">
    <source>
        <dbReference type="EMBL" id="TLP38311.1"/>
    </source>
</evidence>
<keyword evidence="5" id="KW-1185">Reference proteome</keyword>
<gene>
    <name evidence="4" type="primary">pqqD</name>
    <name evidence="4" type="ORF">FDK22_07495</name>
</gene>
<evidence type="ECO:0000256" key="2">
    <source>
        <dbReference type="ARBA" id="ARBA00011741"/>
    </source>
</evidence>
<dbReference type="GO" id="GO:0018189">
    <property type="term" value="P:pyrroloquinoline quinone biosynthetic process"/>
    <property type="evidence" value="ECO:0007669"/>
    <property type="project" value="UniProtKB-UniPathway"/>
</dbReference>
<dbReference type="InterPro" id="IPR022479">
    <property type="entry name" value="PqqD_bac"/>
</dbReference>
<dbReference type="InterPro" id="IPR008792">
    <property type="entry name" value="PQQD"/>
</dbReference>
<dbReference type="Proteomes" id="UP000308901">
    <property type="component" value="Unassembled WGS sequence"/>
</dbReference>
<dbReference type="NCBIfam" id="TIGR03859">
    <property type="entry name" value="PQQ_PqqD"/>
    <property type="match status" value="1"/>
</dbReference>